<dbReference type="GO" id="GO:0005576">
    <property type="term" value="C:extracellular region"/>
    <property type="evidence" value="ECO:0007669"/>
    <property type="project" value="UniProtKB-SubCell"/>
</dbReference>
<gene>
    <name evidence="5" type="ORF">THRCLA_22932</name>
</gene>
<dbReference type="Proteomes" id="UP000243217">
    <property type="component" value="Unassembled WGS sequence"/>
</dbReference>
<proteinExistence type="predicted"/>
<comment type="caution">
    <text evidence="5">The sequence shown here is derived from an EMBL/GenBank/DDBJ whole genome shotgun (WGS) entry which is preliminary data.</text>
</comment>
<dbReference type="EMBL" id="JNBS01003443">
    <property type="protein sequence ID" value="OQR87164.1"/>
    <property type="molecule type" value="Genomic_DNA"/>
</dbReference>
<evidence type="ECO:0000313" key="5">
    <source>
        <dbReference type="EMBL" id="OQR87164.1"/>
    </source>
</evidence>
<reference evidence="5 6" key="1">
    <citation type="journal article" date="2014" name="Genome Biol. Evol.">
        <title>The secreted proteins of Achlya hypogyna and Thraustotheca clavata identify the ancestral oomycete secretome and reveal gene acquisitions by horizontal gene transfer.</title>
        <authorList>
            <person name="Misner I."/>
            <person name="Blouin N."/>
            <person name="Leonard G."/>
            <person name="Richards T.A."/>
            <person name="Lane C.E."/>
        </authorList>
    </citation>
    <scope>NUCLEOTIDE SEQUENCE [LARGE SCALE GENOMIC DNA]</scope>
    <source>
        <strain evidence="5 6">ATCC 34112</strain>
    </source>
</reference>
<feature type="domain" description="Crinkler effector protein N-terminal" evidence="4">
    <location>
        <begin position="4"/>
        <end position="110"/>
    </location>
</feature>
<dbReference type="AlphaFoldDB" id="A0A1V9YNA2"/>
<protein>
    <recommendedName>
        <fullName evidence="4">Crinkler effector protein N-terminal domain-containing protein</fullName>
    </recommendedName>
</protein>
<keyword evidence="6" id="KW-1185">Reference proteome</keyword>
<evidence type="ECO:0000256" key="1">
    <source>
        <dbReference type="ARBA" id="ARBA00004340"/>
    </source>
</evidence>
<organism evidence="5 6">
    <name type="scientific">Thraustotheca clavata</name>
    <dbReference type="NCBI Taxonomy" id="74557"/>
    <lineage>
        <taxon>Eukaryota</taxon>
        <taxon>Sar</taxon>
        <taxon>Stramenopiles</taxon>
        <taxon>Oomycota</taxon>
        <taxon>Saprolegniomycetes</taxon>
        <taxon>Saprolegniales</taxon>
        <taxon>Achlyaceae</taxon>
        <taxon>Thraustotheca</taxon>
    </lineage>
</organism>
<dbReference type="InterPro" id="IPR045379">
    <property type="entry name" value="Crinkler_N"/>
</dbReference>
<accession>A0A1V9YNA2</accession>
<comment type="subcellular location">
    <subcellularLocation>
        <location evidence="1">Host cell</location>
    </subcellularLocation>
    <subcellularLocation>
        <location evidence="2">Secreted</location>
    </subcellularLocation>
</comment>
<dbReference type="OrthoDB" id="120209at2759"/>
<keyword evidence="3" id="KW-0964">Secreted</keyword>
<dbReference type="GO" id="GO:0043657">
    <property type="term" value="C:host cell"/>
    <property type="evidence" value="ECO:0007669"/>
    <property type="project" value="UniProtKB-SubCell"/>
</dbReference>
<sequence>MDKRLWCAVIDKEIHFYLPLDPAKYVVDDLKTKIKEKIPQSITCDAPALKLYLALQDGNWMTEPSNVNQVLANNRYLMNPSKMLSHYFNFERGGKYPKCVETNTVHVLIQCPPIALQFNDNASIISTSIQPQLEDVLWFGGRGSSSIFMQNIDLSDKKTLSRHELTNKVINHLDAYHILHIKSPPMTGKSSLAAWWPKKL</sequence>
<evidence type="ECO:0000256" key="3">
    <source>
        <dbReference type="ARBA" id="ARBA00022525"/>
    </source>
</evidence>
<evidence type="ECO:0000259" key="4">
    <source>
        <dbReference type="Pfam" id="PF20147"/>
    </source>
</evidence>
<evidence type="ECO:0000256" key="2">
    <source>
        <dbReference type="ARBA" id="ARBA00004613"/>
    </source>
</evidence>
<evidence type="ECO:0000313" key="6">
    <source>
        <dbReference type="Proteomes" id="UP000243217"/>
    </source>
</evidence>
<name>A0A1V9YNA2_9STRA</name>
<dbReference type="Pfam" id="PF20147">
    <property type="entry name" value="Crinkler"/>
    <property type="match status" value="1"/>
</dbReference>